<accession>A0A2T4BK42</accession>
<protein>
    <submittedName>
        <fullName evidence="5">Uncharacterized protein</fullName>
    </submittedName>
</protein>
<keyword evidence="1" id="KW-0677">Repeat</keyword>
<evidence type="ECO:0000259" key="4">
    <source>
        <dbReference type="Pfam" id="PF24883"/>
    </source>
</evidence>
<dbReference type="PANTHER" id="PTHR10039">
    <property type="entry name" value="AMELOGENIN"/>
    <property type="match status" value="1"/>
</dbReference>
<gene>
    <name evidence="5" type="ORF">BBK36DRAFT_1088488</name>
</gene>
<dbReference type="Gene3D" id="3.40.50.300">
    <property type="entry name" value="P-loop containing nucleotide triphosphate hydrolases"/>
    <property type="match status" value="1"/>
</dbReference>
<organism evidence="5 6">
    <name type="scientific">Trichoderma citrinoviride</name>
    <dbReference type="NCBI Taxonomy" id="58853"/>
    <lineage>
        <taxon>Eukaryota</taxon>
        <taxon>Fungi</taxon>
        <taxon>Dikarya</taxon>
        <taxon>Ascomycota</taxon>
        <taxon>Pezizomycotina</taxon>
        <taxon>Sordariomycetes</taxon>
        <taxon>Hypocreomycetidae</taxon>
        <taxon>Hypocreales</taxon>
        <taxon>Hypocreaceae</taxon>
        <taxon>Trichoderma</taxon>
    </lineage>
</organism>
<evidence type="ECO:0000313" key="6">
    <source>
        <dbReference type="Proteomes" id="UP000241546"/>
    </source>
</evidence>
<name>A0A2T4BK42_9HYPO</name>
<dbReference type="PANTHER" id="PTHR10039:SF14">
    <property type="entry name" value="NACHT DOMAIN-CONTAINING PROTEIN"/>
    <property type="match status" value="1"/>
</dbReference>
<evidence type="ECO:0000313" key="5">
    <source>
        <dbReference type="EMBL" id="PTB69684.1"/>
    </source>
</evidence>
<dbReference type="InterPro" id="IPR054471">
    <property type="entry name" value="GPIID_WHD"/>
</dbReference>
<feature type="non-terminal residue" evidence="5">
    <location>
        <position position="1"/>
    </location>
</feature>
<dbReference type="Pfam" id="PF24883">
    <property type="entry name" value="NPHP3_N"/>
    <property type="match status" value="1"/>
</dbReference>
<reference evidence="6" key="1">
    <citation type="submission" date="2016-07" db="EMBL/GenBank/DDBJ databases">
        <title>Multiple horizontal gene transfer events from other fungi enriched the ability of initially mycotrophic Trichoderma (Ascomycota) to feed on dead plant biomass.</title>
        <authorList>
            <consortium name="DOE Joint Genome Institute"/>
            <person name="Atanasova L."/>
            <person name="Chenthamara K."/>
            <person name="Zhang J."/>
            <person name="Grujic M."/>
            <person name="Henrissat B."/>
            <person name="Kuo A."/>
            <person name="Aerts A."/>
            <person name="Salamov A."/>
            <person name="Lipzen A."/>
            <person name="Labutti K."/>
            <person name="Barry K."/>
            <person name="Miao Y."/>
            <person name="Rahimi M.J."/>
            <person name="Shen Q."/>
            <person name="Grigoriev I.V."/>
            <person name="Kubicek C.P."/>
            <person name="Druzhinina I.S."/>
        </authorList>
    </citation>
    <scope>NUCLEOTIDE SEQUENCE [LARGE SCALE GENOMIC DNA]</scope>
    <source>
        <strain evidence="6">TUCIM 6016</strain>
    </source>
</reference>
<dbReference type="SUPFAM" id="SSF52540">
    <property type="entry name" value="P-loop containing nucleoside triphosphate hydrolases"/>
    <property type="match status" value="1"/>
</dbReference>
<dbReference type="InterPro" id="IPR027417">
    <property type="entry name" value="P-loop_NTPase"/>
</dbReference>
<sequence>WELAFSIVQERESELMSAYEEYLSSLQGSTAADANLSAPDFIKAIVNRAIKDREEKRWRVSLLGTDIEVRKQAERLAKLLLWSEPIVKSAVSNQPYAALAWSGVSILLPLVTSSITQNEAMLKGFNSIGDVQMYWRICEETYLPSLAGPSHQHFIDPLAKLYSYIIEYQARVICHLSKRQLTRAWSDISSPGEWEIKIQEIDRLNQECRDVLRLLNADQIESKWKKQLYEMQESRAALDRIYNALLDSGLEFRKSSKDEKATELLYLLASDYQGDKNFNPQKVPGTCEWFFADGRFRNWRDSDDSRLLWVSAGPGCGKSVLSRALIDERRLSTNVTTSTVCYFFFKDGDEGRMYAHNALCAILHQLFVQDFTGNLIEQALPRHEKFGEKLTKTFSELWNILIQCATSLDSGEIICLIDALDECHAESRNKLIDELKNLYQNSSKRPPRLKFLITSRPYDDIELSFRRLSDTTAYVRFDGDDKSAEIGDEINLVIDARVNEFAQDFKEKDRRLIADRLKSTGNRTYLWLYLTVDIIKRSPSEYGRRVDVETLLSSLPSEISEAYEKILEKSKGSTHTKALFQILLAAARPISLEEANYALTLATAKERFDSNKALEDGLWPMDTFKDKVKNLCGLFISVYDEKLSFIHQTAREFLLSLKPKVTWRGRFTMPKSHSMLSSACLQYLLLPDLSAQDISHIDIRNAPPYRFLSYAAAYWSMHYNSQDVADASLSRREAHMVCR</sequence>
<dbReference type="InterPro" id="IPR056884">
    <property type="entry name" value="NPHP3-like_N"/>
</dbReference>
<feature type="domain" description="NWD NACHT-NTPase N-terminal" evidence="2">
    <location>
        <begin position="1"/>
        <end position="205"/>
    </location>
</feature>
<dbReference type="GeneID" id="36597109"/>
<dbReference type="OrthoDB" id="163438at2759"/>
<dbReference type="RefSeq" id="XP_024753004.1">
    <property type="nucleotide sequence ID" value="XM_024888990.1"/>
</dbReference>
<feature type="domain" description="Nephrocystin 3-like N-terminal" evidence="4">
    <location>
        <begin position="285"/>
        <end position="456"/>
    </location>
</feature>
<dbReference type="InterPro" id="IPR031359">
    <property type="entry name" value="NACHT_N"/>
</dbReference>
<dbReference type="Pfam" id="PF17100">
    <property type="entry name" value="NACHT_N"/>
    <property type="match status" value="1"/>
</dbReference>
<feature type="domain" description="GPI inositol-deacylase winged helix" evidence="3">
    <location>
        <begin position="563"/>
        <end position="656"/>
    </location>
</feature>
<dbReference type="Pfam" id="PF22939">
    <property type="entry name" value="WHD_GPIID"/>
    <property type="match status" value="1"/>
</dbReference>
<dbReference type="EMBL" id="KZ680208">
    <property type="protein sequence ID" value="PTB69684.1"/>
    <property type="molecule type" value="Genomic_DNA"/>
</dbReference>
<keyword evidence="6" id="KW-1185">Reference proteome</keyword>
<dbReference type="AlphaFoldDB" id="A0A2T4BK42"/>
<proteinExistence type="predicted"/>
<evidence type="ECO:0000256" key="1">
    <source>
        <dbReference type="ARBA" id="ARBA00022737"/>
    </source>
</evidence>
<evidence type="ECO:0000259" key="2">
    <source>
        <dbReference type="Pfam" id="PF17100"/>
    </source>
</evidence>
<evidence type="ECO:0000259" key="3">
    <source>
        <dbReference type="Pfam" id="PF22939"/>
    </source>
</evidence>
<feature type="non-terminal residue" evidence="5">
    <location>
        <position position="739"/>
    </location>
</feature>
<dbReference type="Proteomes" id="UP000241546">
    <property type="component" value="Unassembled WGS sequence"/>
</dbReference>